<accession>A0A811SGK7</accession>
<keyword evidence="4" id="KW-1185">Reference proteome</keyword>
<evidence type="ECO:0000256" key="1">
    <source>
        <dbReference type="SAM" id="MobiDB-lite"/>
    </source>
</evidence>
<evidence type="ECO:0000313" key="4">
    <source>
        <dbReference type="Proteomes" id="UP000604825"/>
    </source>
</evidence>
<keyword evidence="2" id="KW-0732">Signal</keyword>
<comment type="caution">
    <text evidence="3">The sequence shown here is derived from an EMBL/GenBank/DDBJ whole genome shotgun (WGS) entry which is preliminary data.</text>
</comment>
<proteinExistence type="predicted"/>
<feature type="region of interest" description="Disordered" evidence="1">
    <location>
        <begin position="98"/>
        <end position="156"/>
    </location>
</feature>
<evidence type="ECO:0000256" key="2">
    <source>
        <dbReference type="SAM" id="SignalP"/>
    </source>
</evidence>
<protein>
    <submittedName>
        <fullName evidence="3">Uncharacterized protein</fullName>
    </submittedName>
</protein>
<feature type="compositionally biased region" description="Polar residues" evidence="1">
    <location>
        <begin position="139"/>
        <end position="149"/>
    </location>
</feature>
<dbReference type="Proteomes" id="UP000604825">
    <property type="component" value="Unassembled WGS sequence"/>
</dbReference>
<feature type="compositionally biased region" description="Low complexity" evidence="1">
    <location>
        <begin position="114"/>
        <end position="127"/>
    </location>
</feature>
<dbReference type="AlphaFoldDB" id="A0A811SGK7"/>
<gene>
    <name evidence="3" type="ORF">NCGR_LOCUS66047</name>
</gene>
<sequence>MALATLLAHLAAGRFAGVLALTSGGAPTASAAHRVLHLLLRTSPPPPLLPRLVALARWSRAHFRAPLPLRLHALLLARLASDGGLHSLLRSELHALAAGASTRPRPSSAPSPLRPARSSPTCSSSRSPGPPSRWPPTMHFSSRAPTTRATALRPSP</sequence>
<organism evidence="3 4">
    <name type="scientific">Miscanthus lutarioriparius</name>
    <dbReference type="NCBI Taxonomy" id="422564"/>
    <lineage>
        <taxon>Eukaryota</taxon>
        <taxon>Viridiplantae</taxon>
        <taxon>Streptophyta</taxon>
        <taxon>Embryophyta</taxon>
        <taxon>Tracheophyta</taxon>
        <taxon>Spermatophyta</taxon>
        <taxon>Magnoliopsida</taxon>
        <taxon>Liliopsida</taxon>
        <taxon>Poales</taxon>
        <taxon>Poaceae</taxon>
        <taxon>PACMAD clade</taxon>
        <taxon>Panicoideae</taxon>
        <taxon>Andropogonodae</taxon>
        <taxon>Andropogoneae</taxon>
        <taxon>Saccharinae</taxon>
        <taxon>Miscanthus</taxon>
    </lineage>
</organism>
<name>A0A811SGK7_9POAL</name>
<evidence type="ECO:0000313" key="3">
    <source>
        <dbReference type="EMBL" id="CAD6341949.1"/>
    </source>
</evidence>
<reference evidence="3" key="1">
    <citation type="submission" date="2020-10" db="EMBL/GenBank/DDBJ databases">
        <authorList>
            <person name="Han B."/>
            <person name="Lu T."/>
            <person name="Zhao Q."/>
            <person name="Huang X."/>
            <person name="Zhao Y."/>
        </authorList>
    </citation>
    <scope>NUCLEOTIDE SEQUENCE</scope>
</reference>
<feature type="chain" id="PRO_5033006680" evidence="2">
    <location>
        <begin position="21"/>
        <end position="156"/>
    </location>
</feature>
<feature type="signal peptide" evidence="2">
    <location>
        <begin position="1"/>
        <end position="20"/>
    </location>
</feature>
<dbReference type="EMBL" id="CAJGYO010000356">
    <property type="protein sequence ID" value="CAD6341949.1"/>
    <property type="molecule type" value="Genomic_DNA"/>
</dbReference>